<dbReference type="Pfam" id="PF00583">
    <property type="entry name" value="Acetyltransf_1"/>
    <property type="match status" value="1"/>
</dbReference>
<dbReference type="PANTHER" id="PTHR13355">
    <property type="entry name" value="GLUCOSAMINE 6-PHOSPHATE N-ACETYLTRANSFERASE"/>
    <property type="match status" value="1"/>
</dbReference>
<evidence type="ECO:0000259" key="1">
    <source>
        <dbReference type="PROSITE" id="PS51186"/>
    </source>
</evidence>
<dbReference type="InterPro" id="IPR016181">
    <property type="entry name" value="Acyl_CoA_acyltransferase"/>
</dbReference>
<dbReference type="SUPFAM" id="SSF55729">
    <property type="entry name" value="Acyl-CoA N-acyltransferases (Nat)"/>
    <property type="match status" value="1"/>
</dbReference>
<dbReference type="GO" id="GO:0004343">
    <property type="term" value="F:glucosamine 6-phosphate N-acetyltransferase activity"/>
    <property type="evidence" value="ECO:0007669"/>
    <property type="project" value="TreeGrafter"/>
</dbReference>
<dbReference type="Gene3D" id="3.40.630.30">
    <property type="match status" value="1"/>
</dbReference>
<feature type="domain" description="N-acetyltransferase" evidence="1">
    <location>
        <begin position="7"/>
        <end position="145"/>
    </location>
</feature>
<dbReference type="InterPro" id="IPR039143">
    <property type="entry name" value="GNPNAT1-like"/>
</dbReference>
<evidence type="ECO:0000313" key="2">
    <source>
        <dbReference type="EMBL" id="AYV82182.1"/>
    </source>
</evidence>
<sequence length="145" mass="16643">MNQLEPIDTLKKTDYDKGFLQLLEKLTVVGADTITFEDFCKQYDRLKNEVYVIRNRSTNRIVATGSIFIEHKFIRNLSSVAHIEDVVVDPEYRGHNLGKSIVNHLIGIAIDKGCYKVILDCSDNNIVFYEKCGFARKGVEMSIYF</sequence>
<dbReference type="CDD" id="cd04301">
    <property type="entry name" value="NAT_SF"/>
    <property type="match status" value="1"/>
</dbReference>
<dbReference type="EMBL" id="MK072344">
    <property type="protein sequence ID" value="AYV82182.1"/>
    <property type="molecule type" value="Genomic_DNA"/>
</dbReference>
<proteinExistence type="predicted"/>
<name>A0A3G5A573_9VIRU</name>
<dbReference type="InterPro" id="IPR000182">
    <property type="entry name" value="GNAT_dom"/>
</dbReference>
<reference evidence="2" key="1">
    <citation type="submission" date="2018-10" db="EMBL/GenBank/DDBJ databases">
        <title>Hidden diversity of soil giant viruses.</title>
        <authorList>
            <person name="Schulz F."/>
            <person name="Alteio L."/>
            <person name="Goudeau D."/>
            <person name="Ryan E.M."/>
            <person name="Malmstrom R.R."/>
            <person name="Blanchard J."/>
            <person name="Woyke T."/>
        </authorList>
    </citation>
    <scope>NUCLEOTIDE SEQUENCE</scope>
    <source>
        <strain evidence="2">HOV1</strain>
    </source>
</reference>
<dbReference type="PROSITE" id="PS51186">
    <property type="entry name" value="GNAT"/>
    <property type="match status" value="1"/>
</dbReference>
<gene>
    <name evidence="2" type="ORF">Homavirus13_11</name>
</gene>
<keyword evidence="2" id="KW-0808">Transferase</keyword>
<protein>
    <submittedName>
        <fullName evidence="2">Acetyltransferase GNAT family protein</fullName>
    </submittedName>
</protein>
<accession>A0A3G5A573</accession>
<dbReference type="PANTHER" id="PTHR13355:SF11">
    <property type="entry name" value="GLUCOSAMINE 6-PHOSPHATE N-ACETYLTRANSFERASE"/>
    <property type="match status" value="1"/>
</dbReference>
<organism evidence="2">
    <name type="scientific">Homavirus sp</name>
    <dbReference type="NCBI Taxonomy" id="2487769"/>
    <lineage>
        <taxon>Viruses</taxon>
        <taxon>Varidnaviria</taxon>
        <taxon>Bamfordvirae</taxon>
        <taxon>Nucleocytoviricota</taxon>
        <taxon>Megaviricetes</taxon>
        <taxon>Imitervirales</taxon>
        <taxon>Mimiviridae</taxon>
        <taxon>Klosneuvirinae</taxon>
    </lineage>
</organism>